<proteinExistence type="predicted"/>
<gene>
    <name evidence="1" type="ORF">SAMN06295998_1472</name>
</gene>
<protein>
    <recommendedName>
        <fullName evidence="3">Bacteriophage replication gene A protein (GPA)</fullName>
    </recommendedName>
</protein>
<keyword evidence="2" id="KW-1185">Reference proteome</keyword>
<dbReference type="AlphaFoldDB" id="A0A1W2ETQ1"/>
<dbReference type="OrthoDB" id="7832019at2"/>
<organism evidence="1 2">
    <name type="scientific">Primorskyibacter flagellatus</name>
    <dbReference type="NCBI Taxonomy" id="1387277"/>
    <lineage>
        <taxon>Bacteria</taxon>
        <taxon>Pseudomonadati</taxon>
        <taxon>Pseudomonadota</taxon>
        <taxon>Alphaproteobacteria</taxon>
        <taxon>Rhodobacterales</taxon>
        <taxon>Roseobacteraceae</taxon>
        <taxon>Primorskyibacter</taxon>
    </lineage>
</organism>
<reference evidence="1 2" key="1">
    <citation type="submission" date="2017-04" db="EMBL/GenBank/DDBJ databases">
        <authorList>
            <person name="Afonso C.L."/>
            <person name="Miller P.J."/>
            <person name="Scott M.A."/>
            <person name="Spackman E."/>
            <person name="Goraichik I."/>
            <person name="Dimitrov K.M."/>
            <person name="Suarez D.L."/>
            <person name="Swayne D.E."/>
        </authorList>
    </citation>
    <scope>NUCLEOTIDE SEQUENCE [LARGE SCALE GENOMIC DNA]</scope>
    <source>
        <strain evidence="1 2">CGMCC 1.12644</strain>
    </source>
</reference>
<dbReference type="RefSeq" id="WP_084355168.1">
    <property type="nucleotide sequence ID" value="NZ_FWYD01000047.1"/>
</dbReference>
<sequence>MRFREAVAFAYAMDWPLNIGITITWAALETAGERNEGHCLGRGEWDREKYTRDELARLCRSEGLPFVALWGRDVGADMGSHVHLSIFWPSYKLAQLVAVIERISGSSVDFVLKPYAADVVARSVCGGWQINMNNRKDDKGSALEWAEYIAAQHAKHPAPPEIKGKAFGISQAIGKAAQKREQPALEVRAAKYSITRPETAESP</sequence>
<evidence type="ECO:0000313" key="2">
    <source>
        <dbReference type="Proteomes" id="UP000192330"/>
    </source>
</evidence>
<evidence type="ECO:0000313" key="1">
    <source>
        <dbReference type="EMBL" id="SMD13093.1"/>
    </source>
</evidence>
<name>A0A1W2ETQ1_9RHOB</name>
<dbReference type="Proteomes" id="UP000192330">
    <property type="component" value="Unassembled WGS sequence"/>
</dbReference>
<dbReference type="STRING" id="1387277.SAMN06295998_1472"/>
<dbReference type="EMBL" id="FWYD01000047">
    <property type="protein sequence ID" value="SMD13093.1"/>
    <property type="molecule type" value="Genomic_DNA"/>
</dbReference>
<accession>A0A1W2ETQ1</accession>
<evidence type="ECO:0008006" key="3">
    <source>
        <dbReference type="Google" id="ProtNLM"/>
    </source>
</evidence>